<dbReference type="Proteomes" id="UP000824120">
    <property type="component" value="Chromosome 3"/>
</dbReference>
<reference evidence="2 3" key="1">
    <citation type="submission" date="2020-09" db="EMBL/GenBank/DDBJ databases">
        <title>De no assembly of potato wild relative species, Solanum commersonii.</title>
        <authorList>
            <person name="Cho K."/>
        </authorList>
    </citation>
    <scope>NUCLEOTIDE SEQUENCE [LARGE SCALE GENOMIC DNA]</scope>
    <source>
        <strain evidence="2">LZ3.2</strain>
        <tissue evidence="2">Leaf</tissue>
    </source>
</reference>
<keyword evidence="1" id="KW-0472">Membrane</keyword>
<comment type="caution">
    <text evidence="2">The sequence shown here is derived from an EMBL/GenBank/DDBJ whole genome shotgun (WGS) entry which is preliminary data.</text>
</comment>
<keyword evidence="3" id="KW-1185">Reference proteome</keyword>
<keyword evidence="1" id="KW-1133">Transmembrane helix</keyword>
<feature type="transmembrane region" description="Helical" evidence="1">
    <location>
        <begin position="41"/>
        <end position="62"/>
    </location>
</feature>
<gene>
    <name evidence="2" type="ORF">H5410_017452</name>
</gene>
<evidence type="ECO:0000256" key="1">
    <source>
        <dbReference type="SAM" id="Phobius"/>
    </source>
</evidence>
<dbReference type="AlphaFoldDB" id="A0A9J6A0E0"/>
<keyword evidence="1" id="KW-0812">Transmembrane</keyword>
<protein>
    <submittedName>
        <fullName evidence="2">Uncharacterized protein</fullName>
    </submittedName>
</protein>
<sequence>MNIKITNATSIKPLLNSNLLAYITRETFGINIRILEDHMEIIFAVSAVVAESITAVVAGITIEKAMGVFRPRKESQRVVWMSRVIYQLWELSTAQMEGKIARLACCGKDGWIVFSFSVKKKDDH</sequence>
<proteinExistence type="predicted"/>
<organism evidence="2 3">
    <name type="scientific">Solanum commersonii</name>
    <name type="common">Commerson's wild potato</name>
    <name type="synonym">Commerson's nightshade</name>
    <dbReference type="NCBI Taxonomy" id="4109"/>
    <lineage>
        <taxon>Eukaryota</taxon>
        <taxon>Viridiplantae</taxon>
        <taxon>Streptophyta</taxon>
        <taxon>Embryophyta</taxon>
        <taxon>Tracheophyta</taxon>
        <taxon>Spermatophyta</taxon>
        <taxon>Magnoliopsida</taxon>
        <taxon>eudicotyledons</taxon>
        <taxon>Gunneridae</taxon>
        <taxon>Pentapetalae</taxon>
        <taxon>asterids</taxon>
        <taxon>lamiids</taxon>
        <taxon>Solanales</taxon>
        <taxon>Solanaceae</taxon>
        <taxon>Solanoideae</taxon>
        <taxon>Solaneae</taxon>
        <taxon>Solanum</taxon>
    </lineage>
</organism>
<name>A0A9J6A0E0_SOLCO</name>
<dbReference type="EMBL" id="JACXVP010000003">
    <property type="protein sequence ID" value="KAG5617628.1"/>
    <property type="molecule type" value="Genomic_DNA"/>
</dbReference>
<evidence type="ECO:0000313" key="2">
    <source>
        <dbReference type="EMBL" id="KAG5617628.1"/>
    </source>
</evidence>
<accession>A0A9J6A0E0</accession>
<evidence type="ECO:0000313" key="3">
    <source>
        <dbReference type="Proteomes" id="UP000824120"/>
    </source>
</evidence>